<evidence type="ECO:0000259" key="4">
    <source>
        <dbReference type="SMART" id="SM00831"/>
    </source>
</evidence>
<dbReference type="SUPFAM" id="SSF81653">
    <property type="entry name" value="Calcium ATPase, transduction domain A"/>
    <property type="match status" value="1"/>
</dbReference>
<keyword evidence="3" id="KW-1133">Transmembrane helix</keyword>
<dbReference type="GO" id="GO:1902600">
    <property type="term" value="P:proton transmembrane transport"/>
    <property type="evidence" value="ECO:0007669"/>
    <property type="project" value="TreeGrafter"/>
</dbReference>
<dbReference type="InterPro" id="IPR004014">
    <property type="entry name" value="ATPase_P-typ_cation-transptr_N"/>
</dbReference>
<dbReference type="SMART" id="SM00831">
    <property type="entry name" value="Cation_ATPase_N"/>
    <property type="match status" value="1"/>
</dbReference>
<feature type="transmembrane region" description="Helical" evidence="3">
    <location>
        <begin position="88"/>
        <end position="105"/>
    </location>
</feature>
<keyword evidence="3" id="KW-0812">Transmembrane</keyword>
<dbReference type="GO" id="GO:0005886">
    <property type="term" value="C:plasma membrane"/>
    <property type="evidence" value="ECO:0007669"/>
    <property type="project" value="UniProtKB-SubCell"/>
</dbReference>
<dbReference type="GO" id="GO:0005391">
    <property type="term" value="F:P-type sodium:potassium-exchanging transporter activity"/>
    <property type="evidence" value="ECO:0007669"/>
    <property type="project" value="TreeGrafter"/>
</dbReference>
<gene>
    <name evidence="5" type="ORF">LSP00402_LOCUS14416</name>
</gene>
<sequence length="269" mass="29896">MALELGSLSEADVGANQPEGKQGHQQEHSMDILEICHMFETDAEAGLTIEQALQNRETYGENAYEIPDYGGEGIPHYIVLLRYLTSNLAMYLWAAAILCFIGYGMDKRLEFLLFTGAIFTSLATLGGCYYFYQHMKGISIKKELITILEQEFQIIRSGEERNVVGSEIVPGDVIRIVGGTVFPADIRLTECDRLVVENPLFPEALQTRETMQATRDFGLHELIQARNVCLFGGRAAEGEAKGIVIAINPRTALISKIEEKTIWEGPCVT</sequence>
<dbReference type="Pfam" id="PF00122">
    <property type="entry name" value="E1-E2_ATPase"/>
    <property type="match status" value="1"/>
</dbReference>
<dbReference type="SUPFAM" id="SSF81665">
    <property type="entry name" value="Calcium ATPase, transmembrane domain M"/>
    <property type="match status" value="1"/>
</dbReference>
<dbReference type="PANTHER" id="PTHR43294">
    <property type="entry name" value="SODIUM/POTASSIUM-TRANSPORTING ATPASE SUBUNIT ALPHA"/>
    <property type="match status" value="1"/>
</dbReference>
<protein>
    <recommendedName>
        <fullName evidence="4">Cation-transporting P-type ATPase N-terminal domain-containing protein</fullName>
    </recommendedName>
</protein>
<dbReference type="PANTHER" id="PTHR43294:SF21">
    <property type="entry name" value="CATION TRANSPORTING ATPASE"/>
    <property type="match status" value="1"/>
</dbReference>
<organism evidence="5">
    <name type="scientific">Lotharella oceanica</name>
    <dbReference type="NCBI Taxonomy" id="641309"/>
    <lineage>
        <taxon>Eukaryota</taxon>
        <taxon>Sar</taxon>
        <taxon>Rhizaria</taxon>
        <taxon>Cercozoa</taxon>
        <taxon>Chlorarachniophyceae</taxon>
        <taxon>Lotharella</taxon>
    </lineage>
</organism>
<evidence type="ECO:0000256" key="1">
    <source>
        <dbReference type="ARBA" id="ARBA00004651"/>
    </source>
</evidence>
<keyword evidence="3" id="KW-0472">Membrane</keyword>
<dbReference type="InterPro" id="IPR050510">
    <property type="entry name" value="Cation_transp_ATPase_P-type"/>
</dbReference>
<dbReference type="GO" id="GO:1990573">
    <property type="term" value="P:potassium ion import across plasma membrane"/>
    <property type="evidence" value="ECO:0007669"/>
    <property type="project" value="TreeGrafter"/>
</dbReference>
<proteinExistence type="predicted"/>
<dbReference type="Pfam" id="PF00690">
    <property type="entry name" value="Cation_ATPase_N"/>
    <property type="match status" value="1"/>
</dbReference>
<feature type="domain" description="Cation-transporting P-type ATPase N-terminal" evidence="4">
    <location>
        <begin position="26"/>
        <end position="104"/>
    </location>
</feature>
<dbReference type="EMBL" id="HBHP01023143">
    <property type="protein sequence ID" value="CAD9770430.1"/>
    <property type="molecule type" value="Transcribed_RNA"/>
</dbReference>
<evidence type="ECO:0000313" key="5">
    <source>
        <dbReference type="EMBL" id="CAD9770430.1"/>
    </source>
</evidence>
<dbReference type="AlphaFoldDB" id="A0A7S2XE07"/>
<dbReference type="InterPro" id="IPR008250">
    <property type="entry name" value="ATPase_P-typ_transduc_dom_A_sf"/>
</dbReference>
<reference evidence="5" key="1">
    <citation type="submission" date="2021-01" db="EMBL/GenBank/DDBJ databases">
        <authorList>
            <person name="Corre E."/>
            <person name="Pelletier E."/>
            <person name="Niang G."/>
            <person name="Scheremetjew M."/>
            <person name="Finn R."/>
            <person name="Kale V."/>
            <person name="Holt S."/>
            <person name="Cochrane G."/>
            <person name="Meng A."/>
            <person name="Brown T."/>
            <person name="Cohen L."/>
        </authorList>
    </citation>
    <scope>NUCLEOTIDE SEQUENCE</scope>
    <source>
        <strain evidence="5">CCMP622</strain>
    </source>
</reference>
<evidence type="ECO:0000256" key="2">
    <source>
        <dbReference type="ARBA" id="ARBA00022475"/>
    </source>
</evidence>
<dbReference type="InterPro" id="IPR023298">
    <property type="entry name" value="ATPase_P-typ_TM_dom_sf"/>
</dbReference>
<evidence type="ECO:0000256" key="3">
    <source>
        <dbReference type="SAM" id="Phobius"/>
    </source>
</evidence>
<accession>A0A7S2XE07</accession>
<dbReference type="GO" id="GO:0036376">
    <property type="term" value="P:sodium ion export across plasma membrane"/>
    <property type="evidence" value="ECO:0007669"/>
    <property type="project" value="TreeGrafter"/>
</dbReference>
<feature type="transmembrane region" description="Helical" evidence="3">
    <location>
        <begin position="111"/>
        <end position="132"/>
    </location>
</feature>
<dbReference type="Gene3D" id="1.20.1110.10">
    <property type="entry name" value="Calcium-transporting ATPase, transmembrane domain"/>
    <property type="match status" value="1"/>
</dbReference>
<keyword evidence="2" id="KW-1003">Cell membrane</keyword>
<dbReference type="GO" id="GO:0030007">
    <property type="term" value="P:intracellular potassium ion homeostasis"/>
    <property type="evidence" value="ECO:0007669"/>
    <property type="project" value="TreeGrafter"/>
</dbReference>
<comment type="subcellular location">
    <subcellularLocation>
        <location evidence="1">Cell membrane</location>
        <topology evidence="1">Multi-pass membrane protein</topology>
    </subcellularLocation>
</comment>
<dbReference type="Gene3D" id="2.70.150.10">
    <property type="entry name" value="Calcium-transporting ATPase, cytoplasmic transduction domain A"/>
    <property type="match status" value="1"/>
</dbReference>
<dbReference type="GO" id="GO:0006883">
    <property type="term" value="P:intracellular sodium ion homeostasis"/>
    <property type="evidence" value="ECO:0007669"/>
    <property type="project" value="TreeGrafter"/>
</dbReference>
<name>A0A7S2XE07_9EUKA</name>
<dbReference type="InterPro" id="IPR059000">
    <property type="entry name" value="ATPase_P-type_domA"/>
</dbReference>